<dbReference type="PANTHER" id="PTHR47331:SF1">
    <property type="entry name" value="GAG-LIKE PROTEIN"/>
    <property type="match status" value="1"/>
</dbReference>
<dbReference type="InterPro" id="IPR001584">
    <property type="entry name" value="Integrase_cat-core"/>
</dbReference>
<dbReference type="EMBL" id="HBUE01006602">
    <property type="protein sequence ID" value="CAG6446282.1"/>
    <property type="molecule type" value="Transcribed_RNA"/>
</dbReference>
<dbReference type="PANTHER" id="PTHR47331">
    <property type="entry name" value="PHD-TYPE DOMAIN-CONTAINING PROTEIN"/>
    <property type="match status" value="1"/>
</dbReference>
<feature type="compositionally biased region" description="Basic residues" evidence="1">
    <location>
        <begin position="329"/>
        <end position="338"/>
    </location>
</feature>
<proteinExistence type="predicted"/>
<evidence type="ECO:0000259" key="2">
    <source>
        <dbReference type="PROSITE" id="PS50994"/>
    </source>
</evidence>
<dbReference type="Pfam" id="PF17921">
    <property type="entry name" value="Integrase_H2C2"/>
    <property type="match status" value="1"/>
</dbReference>
<feature type="region of interest" description="Disordered" evidence="1">
    <location>
        <begin position="326"/>
        <end position="355"/>
    </location>
</feature>
<dbReference type="SUPFAM" id="SSF53098">
    <property type="entry name" value="Ribonuclease H-like"/>
    <property type="match status" value="1"/>
</dbReference>
<dbReference type="InterPro" id="IPR036397">
    <property type="entry name" value="RNaseH_sf"/>
</dbReference>
<dbReference type="PROSITE" id="PS50994">
    <property type="entry name" value="INTEGRASE"/>
    <property type="match status" value="1"/>
</dbReference>
<protein>
    <submittedName>
        <fullName evidence="3">(northern house mosquito) hypothetical protein</fullName>
    </submittedName>
</protein>
<dbReference type="InterPro" id="IPR012337">
    <property type="entry name" value="RNaseH-like_sf"/>
</dbReference>
<reference evidence="3" key="1">
    <citation type="submission" date="2021-05" db="EMBL/GenBank/DDBJ databases">
        <authorList>
            <person name="Alioto T."/>
            <person name="Alioto T."/>
            <person name="Gomez Garrido J."/>
        </authorList>
    </citation>
    <scope>NUCLEOTIDE SEQUENCE</scope>
</reference>
<sequence>MKLRHYLDQDNIIRVGGRLKNSDEPEDAKHPAVLPARHHFTRLVLKYYHLGLLHAGPQLLLGTVRLRFWPLGGRSVARTIVHQCKTCFKAKPTPVRQFMGDLPAVRVTVARPFSKTGVDYFGPVFVRPGPRRTAIKAYVCLCTKAVHLELVSDLSTERFLQALHRFTSRRGPVAEIWSDNGTNFVGARNRLHELFTLLRDKQHQEKVFKDCANNEIRWSFSPPSGPHFGGLWEAAVRSAKHHILRVIGDEPISIEDMNTLLVQVEGCLNSRPITPMSDDPNDLEPLTPAHFLVGSSLKALPDRDFTNLPEPATSSYETLAVTCADRSRQAGRNRRRQSATHALEASEDQRNPSRC</sequence>
<dbReference type="AlphaFoldDB" id="A0A8D7ZXJ0"/>
<name>A0A8D7ZXJ0_CULPI</name>
<dbReference type="InterPro" id="IPR041588">
    <property type="entry name" value="Integrase_H2C2"/>
</dbReference>
<accession>A0A8D7ZXJ0</accession>
<organism evidence="3">
    <name type="scientific">Culex pipiens</name>
    <name type="common">House mosquito</name>
    <dbReference type="NCBI Taxonomy" id="7175"/>
    <lineage>
        <taxon>Eukaryota</taxon>
        <taxon>Metazoa</taxon>
        <taxon>Ecdysozoa</taxon>
        <taxon>Arthropoda</taxon>
        <taxon>Hexapoda</taxon>
        <taxon>Insecta</taxon>
        <taxon>Pterygota</taxon>
        <taxon>Neoptera</taxon>
        <taxon>Endopterygota</taxon>
        <taxon>Diptera</taxon>
        <taxon>Nematocera</taxon>
        <taxon>Culicoidea</taxon>
        <taxon>Culicidae</taxon>
        <taxon>Culicinae</taxon>
        <taxon>Culicini</taxon>
        <taxon>Culex</taxon>
        <taxon>Culex</taxon>
    </lineage>
</organism>
<dbReference type="GO" id="GO:0003676">
    <property type="term" value="F:nucleic acid binding"/>
    <property type="evidence" value="ECO:0007669"/>
    <property type="project" value="InterPro"/>
</dbReference>
<feature type="domain" description="Integrase catalytic" evidence="2">
    <location>
        <begin position="108"/>
        <end position="296"/>
    </location>
</feature>
<dbReference type="Gene3D" id="3.30.420.10">
    <property type="entry name" value="Ribonuclease H-like superfamily/Ribonuclease H"/>
    <property type="match status" value="1"/>
</dbReference>
<dbReference type="GO" id="GO:0015074">
    <property type="term" value="P:DNA integration"/>
    <property type="evidence" value="ECO:0007669"/>
    <property type="project" value="InterPro"/>
</dbReference>
<evidence type="ECO:0000256" key="1">
    <source>
        <dbReference type="SAM" id="MobiDB-lite"/>
    </source>
</evidence>
<evidence type="ECO:0000313" key="3">
    <source>
        <dbReference type="EMBL" id="CAG6446282.1"/>
    </source>
</evidence>